<dbReference type="Pfam" id="PF02028">
    <property type="entry name" value="BCCT"/>
    <property type="match status" value="1"/>
</dbReference>
<evidence type="ECO:0000256" key="3">
    <source>
        <dbReference type="ARBA" id="ARBA00022475"/>
    </source>
</evidence>
<feature type="region of interest" description="Disordered" evidence="7">
    <location>
        <begin position="761"/>
        <end position="791"/>
    </location>
</feature>
<evidence type="ECO:0000313" key="9">
    <source>
        <dbReference type="EMBL" id="CEM00714.1"/>
    </source>
</evidence>
<feature type="transmembrane region" description="Helical" evidence="8">
    <location>
        <begin position="145"/>
        <end position="165"/>
    </location>
</feature>
<keyword evidence="2" id="KW-0813">Transport</keyword>
<dbReference type="PhylomeDB" id="A0A0G4ERP8"/>
<evidence type="ECO:0000256" key="1">
    <source>
        <dbReference type="ARBA" id="ARBA00004651"/>
    </source>
</evidence>
<feature type="transmembrane region" description="Helical" evidence="8">
    <location>
        <begin position="670"/>
        <end position="689"/>
    </location>
</feature>
<feature type="transmembrane region" description="Helical" evidence="8">
    <location>
        <begin position="413"/>
        <end position="430"/>
    </location>
</feature>
<dbReference type="PANTHER" id="PTHR30047">
    <property type="entry name" value="HIGH-AFFINITY CHOLINE TRANSPORT PROTEIN-RELATED"/>
    <property type="match status" value="1"/>
</dbReference>
<dbReference type="InterPro" id="IPR000060">
    <property type="entry name" value="BCCT_transptr"/>
</dbReference>
<evidence type="ECO:0000256" key="7">
    <source>
        <dbReference type="SAM" id="MobiDB-lite"/>
    </source>
</evidence>
<feature type="transmembrane region" description="Helical" evidence="8">
    <location>
        <begin position="225"/>
        <end position="245"/>
    </location>
</feature>
<protein>
    <submittedName>
        <fullName evidence="9">Uncharacterized protein</fullName>
    </submittedName>
</protein>
<dbReference type="GO" id="GO:0005886">
    <property type="term" value="C:plasma membrane"/>
    <property type="evidence" value="ECO:0007669"/>
    <property type="project" value="UniProtKB-SubCell"/>
</dbReference>
<dbReference type="PANTHER" id="PTHR30047:SF7">
    <property type="entry name" value="HIGH-AFFINITY CHOLINE TRANSPORT PROTEIN"/>
    <property type="match status" value="1"/>
</dbReference>
<evidence type="ECO:0000256" key="6">
    <source>
        <dbReference type="ARBA" id="ARBA00023136"/>
    </source>
</evidence>
<keyword evidence="6 8" id="KW-0472">Membrane</keyword>
<feature type="transmembrane region" description="Helical" evidence="8">
    <location>
        <begin position="272"/>
        <end position="296"/>
    </location>
</feature>
<comment type="subcellular location">
    <subcellularLocation>
        <location evidence="1">Cell membrane</location>
        <topology evidence="1">Multi-pass membrane protein</topology>
    </subcellularLocation>
</comment>
<feature type="transmembrane region" description="Helical" evidence="8">
    <location>
        <begin position="589"/>
        <end position="610"/>
    </location>
</feature>
<feature type="transmembrane region" description="Helical" evidence="8">
    <location>
        <begin position="316"/>
        <end position="333"/>
    </location>
</feature>
<proteinExistence type="predicted"/>
<evidence type="ECO:0000313" key="10">
    <source>
        <dbReference type="Proteomes" id="UP000041254"/>
    </source>
</evidence>
<reference evidence="9 10" key="1">
    <citation type="submission" date="2014-11" db="EMBL/GenBank/DDBJ databases">
        <authorList>
            <person name="Zhu J."/>
            <person name="Qi W."/>
            <person name="Song R."/>
        </authorList>
    </citation>
    <scope>NUCLEOTIDE SEQUENCE [LARGE SCALE GENOMIC DNA]</scope>
</reference>
<dbReference type="EMBL" id="CDMY01000297">
    <property type="protein sequence ID" value="CEM00714.1"/>
    <property type="molecule type" value="Genomic_DNA"/>
</dbReference>
<feature type="transmembrane region" description="Helical" evidence="8">
    <location>
        <begin position="62"/>
        <end position="80"/>
    </location>
</feature>
<feature type="transmembrane region" description="Helical" evidence="8">
    <location>
        <begin position="701"/>
        <end position="721"/>
    </location>
</feature>
<feature type="transmembrane region" description="Helical" evidence="8">
    <location>
        <begin position="340"/>
        <end position="358"/>
    </location>
</feature>
<accession>A0A0G4ERP8</accession>
<dbReference type="InParanoid" id="A0A0G4ERP8"/>
<evidence type="ECO:0000256" key="4">
    <source>
        <dbReference type="ARBA" id="ARBA00022692"/>
    </source>
</evidence>
<feature type="transmembrane region" description="Helical" evidence="8">
    <location>
        <begin position="514"/>
        <end position="532"/>
    </location>
</feature>
<sequence length="791" mass="87881">MAHHQSEKSSQGMLGFSPGNHEVDILPSEASENGEVDWSSKMFSFEVTPFGIGFLKIRCNPVITIAACILLWGFVAWAMITCQDPDSETCARIHLESAKLWITSTWTWLYMGTQAVWTVFLLWLYLSKYGDIKMGKDDEDPEFSLGSWFAMLFACGVGIGLFYFGVAEPIWHYEPCYGSPFAGARRFNEDGSPVPGTGECHGARWSEMEDNERAQWSMLITYFHWGFHAWVVYAILGMLLGLLCYRSNLPMNMKSTFYPLLGDRVFGPLGDVIDVISIVATVAGVCTSLGLGAMQLNAGLNRYFPGFEVSENSQVLLIWVITAIATLSVVSGLKVGVKILSEICFMVGNVLMLLTIFADDTWYLLNLYTQNLGVYFQWILKLQTWTDAFEQLNGGGSPDATGAPAGWMDEWTIFYWGWWISWAPFCGIFIAKISRGRTIRQFIMGVMTAPCVYTFLWLTIFGGSALRVEREAALEGITCDSMKDLKVPDPGQKLRLSCRGTNDMWFDLMDQYEGIGPLLTFLSLIGITLYFVTSSDSGSLVVDSLADNGTQEPTIVTRVFWAFTEGATATALLMSGGDHALKSLQTASIITGLIYTVVMCYMMMSLYKYVAKEKGVLKHYGWEQWKLPLIQMFHRPDFAAVPAHLLYLVCPSLGFGPVARKAHGKGKGGWTTALMMGVFFYGAWALLIIQAITRAVDAPVHNLHCVAWACLTVFAVMGALLRCKVRSIYGIEGDLIGDFFAMSIWPSVIFQLREQLEQPVPVNKETDSDSTTPPTHAHTGTHTGKVSVKEV</sequence>
<feature type="compositionally biased region" description="Low complexity" evidence="7">
    <location>
        <begin position="771"/>
        <end position="784"/>
    </location>
</feature>
<organism evidence="9 10">
    <name type="scientific">Vitrella brassicaformis (strain CCMP3155)</name>
    <dbReference type="NCBI Taxonomy" id="1169540"/>
    <lineage>
        <taxon>Eukaryota</taxon>
        <taxon>Sar</taxon>
        <taxon>Alveolata</taxon>
        <taxon>Colpodellida</taxon>
        <taxon>Vitrellaceae</taxon>
        <taxon>Vitrella</taxon>
    </lineage>
</organism>
<keyword evidence="3" id="KW-1003">Cell membrane</keyword>
<dbReference type="Proteomes" id="UP000041254">
    <property type="component" value="Unassembled WGS sequence"/>
</dbReference>
<dbReference type="VEuPathDB" id="CryptoDB:Vbra_5390"/>
<keyword evidence="4 8" id="KW-0812">Transmembrane</keyword>
<feature type="transmembrane region" description="Helical" evidence="8">
    <location>
        <begin position="442"/>
        <end position="460"/>
    </location>
</feature>
<dbReference type="OMA" id="VHAWAIY"/>
<gene>
    <name evidence="9" type="ORF">Vbra_5390</name>
</gene>
<evidence type="ECO:0000256" key="8">
    <source>
        <dbReference type="SAM" id="Phobius"/>
    </source>
</evidence>
<feature type="transmembrane region" description="Helical" evidence="8">
    <location>
        <begin position="100"/>
        <end position="124"/>
    </location>
</feature>
<evidence type="ECO:0000256" key="2">
    <source>
        <dbReference type="ARBA" id="ARBA00022448"/>
    </source>
</evidence>
<dbReference type="GO" id="GO:0022857">
    <property type="term" value="F:transmembrane transporter activity"/>
    <property type="evidence" value="ECO:0007669"/>
    <property type="project" value="InterPro"/>
</dbReference>
<keyword evidence="10" id="KW-1185">Reference proteome</keyword>
<evidence type="ECO:0000256" key="5">
    <source>
        <dbReference type="ARBA" id="ARBA00022989"/>
    </source>
</evidence>
<keyword evidence="5 8" id="KW-1133">Transmembrane helix</keyword>
<dbReference type="OrthoDB" id="419020at2759"/>
<name>A0A0G4ERP8_VITBC</name>
<dbReference type="AlphaFoldDB" id="A0A0G4ERP8"/>